<evidence type="ECO:0000313" key="17">
    <source>
        <dbReference type="Proteomes" id="UP000295257"/>
    </source>
</evidence>
<evidence type="ECO:0000256" key="5">
    <source>
        <dbReference type="ARBA" id="ARBA00022598"/>
    </source>
</evidence>
<dbReference type="InterPro" id="IPR000115">
    <property type="entry name" value="PRibGlycinamide_synth"/>
</dbReference>
<dbReference type="EMBL" id="PUFN01000024">
    <property type="protein sequence ID" value="TDG70742.1"/>
    <property type="molecule type" value="Genomic_DNA"/>
</dbReference>
<dbReference type="Pfam" id="PF02844">
    <property type="entry name" value="GARS_N"/>
    <property type="match status" value="1"/>
</dbReference>
<evidence type="ECO:0000256" key="3">
    <source>
        <dbReference type="ARBA" id="ARBA00005174"/>
    </source>
</evidence>
<dbReference type="STRING" id="1612.ABB44_08945"/>
<dbReference type="AlphaFoldDB" id="A0A4R5NCE6"/>
<gene>
    <name evidence="13" type="primary">purD</name>
    <name evidence="16" type="ORF">C5L30_001533</name>
</gene>
<comment type="cofactor">
    <cofactor evidence="2">
        <name>Mg(2+)</name>
        <dbReference type="ChEBI" id="CHEBI:18420"/>
    </cofactor>
</comment>
<evidence type="ECO:0000256" key="1">
    <source>
        <dbReference type="ARBA" id="ARBA00001936"/>
    </source>
</evidence>
<dbReference type="Gene3D" id="3.30.470.20">
    <property type="entry name" value="ATP-grasp fold, B domain"/>
    <property type="match status" value="1"/>
</dbReference>
<dbReference type="InterPro" id="IPR011054">
    <property type="entry name" value="Rudment_hybrid_motif"/>
</dbReference>
<dbReference type="Pfam" id="PF01071">
    <property type="entry name" value="GARS_A"/>
    <property type="match status" value="1"/>
</dbReference>
<dbReference type="InterPro" id="IPR037123">
    <property type="entry name" value="PRibGlycinamide_synth_C_sf"/>
</dbReference>
<comment type="pathway">
    <text evidence="3 13">Purine metabolism; IMP biosynthesis via de novo pathway; N(1)-(5-phospho-D-ribosyl)glycinamide from 5-phospho-alpha-D-ribose 1-diphosphate: step 2/2.</text>
</comment>
<dbReference type="GO" id="GO:0005524">
    <property type="term" value="F:ATP binding"/>
    <property type="evidence" value="ECO:0007669"/>
    <property type="project" value="UniProtKB-UniRule"/>
</dbReference>
<dbReference type="InterPro" id="IPR011761">
    <property type="entry name" value="ATP-grasp"/>
</dbReference>
<dbReference type="Gene3D" id="3.90.600.10">
    <property type="entry name" value="Phosphoribosylglycinamide synthetase, C-terminal domain"/>
    <property type="match status" value="1"/>
</dbReference>
<comment type="cofactor">
    <cofactor evidence="1">
        <name>Mn(2+)</name>
        <dbReference type="ChEBI" id="CHEBI:29035"/>
    </cofactor>
</comment>
<sequence>MKILVVGSGAREDAICKSLLKNDDNTVFCAPGNDGMKLSGIKTISINEDEFDHLTNFVQTNNIDYTIVGPEEPLVNGIVDFFKERKLKIFGPNKLAAQVEGSKTFTKKVMADANIPTAKYREFTDLESAVEYLTVEASFPTVIKADGLAAGKGVYIVQDLNEALEVVSELLDGHKFNTKRVVIEEYLDGEEFSLMAFVDHKRFYPMPLAQDYKKIFEGDKGPNTGGMGAVCPVNNISDDIRQMAIDQVLKPFVHQLYQEGIKYTGILYAGLILTKDGIKVIEFNARFGDPETEVVLPRLKSDLSDIFVKILNHKKIAEINWETKGLNLGVFAVSKGYPQQPIFGSLGKVADFKNCPLTINFAGVRKQDDELISNGGRLYLMQTRADSLSHAQADIYQNLQRMNQENIFYRRDIGKNSI</sequence>
<dbReference type="InterPro" id="IPR020561">
    <property type="entry name" value="PRibGlycinamid_synth_ATP-grasp"/>
</dbReference>
<dbReference type="EC" id="6.3.4.13" evidence="4 13"/>
<keyword evidence="8 14" id="KW-0067">ATP-binding</keyword>
<dbReference type="SUPFAM" id="SSF51246">
    <property type="entry name" value="Rudiment single hybrid motif"/>
    <property type="match status" value="1"/>
</dbReference>
<evidence type="ECO:0000256" key="10">
    <source>
        <dbReference type="ARBA" id="ARBA00038345"/>
    </source>
</evidence>
<keyword evidence="6 14" id="KW-0547">Nucleotide-binding</keyword>
<keyword evidence="7 13" id="KW-0658">Purine biosynthesis</keyword>
<dbReference type="PROSITE" id="PS00184">
    <property type="entry name" value="GARS"/>
    <property type="match status" value="1"/>
</dbReference>
<name>A0A4R5NCE6_9LACO</name>
<comment type="similarity">
    <text evidence="10 13">Belongs to the GARS family.</text>
</comment>
<dbReference type="SMART" id="SM01209">
    <property type="entry name" value="GARS_A"/>
    <property type="match status" value="1"/>
</dbReference>
<dbReference type="Gene3D" id="3.30.1490.20">
    <property type="entry name" value="ATP-grasp fold, A domain"/>
    <property type="match status" value="1"/>
</dbReference>
<dbReference type="InterPro" id="IPR020559">
    <property type="entry name" value="PRibGlycinamide_synth_CS"/>
</dbReference>
<evidence type="ECO:0000256" key="12">
    <source>
        <dbReference type="ARBA" id="ARBA00042864"/>
    </source>
</evidence>
<evidence type="ECO:0000256" key="4">
    <source>
        <dbReference type="ARBA" id="ARBA00013255"/>
    </source>
</evidence>
<keyword evidence="5 13" id="KW-0436">Ligase</keyword>
<keyword evidence="9" id="KW-0464">Manganese</keyword>
<evidence type="ECO:0000256" key="7">
    <source>
        <dbReference type="ARBA" id="ARBA00022755"/>
    </source>
</evidence>
<dbReference type="SUPFAM" id="SSF56059">
    <property type="entry name" value="Glutathione synthetase ATP-binding domain-like"/>
    <property type="match status" value="1"/>
</dbReference>
<dbReference type="HAMAP" id="MF_00138">
    <property type="entry name" value="GARS"/>
    <property type="match status" value="1"/>
</dbReference>
<dbReference type="SUPFAM" id="SSF52440">
    <property type="entry name" value="PreATP-grasp domain"/>
    <property type="match status" value="1"/>
</dbReference>
<dbReference type="GO" id="GO:0006189">
    <property type="term" value="P:'de novo' IMP biosynthetic process"/>
    <property type="evidence" value="ECO:0007669"/>
    <property type="project" value="UniProtKB-UniRule"/>
</dbReference>
<dbReference type="UniPathway" id="UPA00074">
    <property type="reaction ID" value="UER00125"/>
</dbReference>
<dbReference type="Gene3D" id="3.40.50.20">
    <property type="match status" value="1"/>
</dbReference>
<dbReference type="InterPro" id="IPR013815">
    <property type="entry name" value="ATP_grasp_subdomain_1"/>
</dbReference>
<dbReference type="GO" id="GO:0004637">
    <property type="term" value="F:phosphoribosylamine-glycine ligase activity"/>
    <property type="evidence" value="ECO:0007669"/>
    <property type="project" value="UniProtKB-UniRule"/>
</dbReference>
<dbReference type="InterPro" id="IPR016185">
    <property type="entry name" value="PreATP-grasp_dom_sf"/>
</dbReference>
<protein>
    <recommendedName>
        <fullName evidence="4 13">Phosphoribosylamine--glycine ligase</fullName>
        <ecNumber evidence="4 13">6.3.4.13</ecNumber>
    </recommendedName>
    <alternativeName>
        <fullName evidence="13">GARS</fullName>
    </alternativeName>
    <alternativeName>
        <fullName evidence="11 13">Glycinamide ribonucleotide synthetase</fullName>
    </alternativeName>
    <alternativeName>
        <fullName evidence="12 13">Phosphoribosylglycinamide synthetase</fullName>
    </alternativeName>
</protein>
<comment type="catalytic activity">
    <reaction evidence="13">
        <text>5-phospho-beta-D-ribosylamine + glycine + ATP = N(1)-(5-phospho-beta-D-ribosyl)glycinamide + ADP + phosphate + H(+)</text>
        <dbReference type="Rhea" id="RHEA:17453"/>
        <dbReference type="ChEBI" id="CHEBI:15378"/>
        <dbReference type="ChEBI" id="CHEBI:30616"/>
        <dbReference type="ChEBI" id="CHEBI:43474"/>
        <dbReference type="ChEBI" id="CHEBI:57305"/>
        <dbReference type="ChEBI" id="CHEBI:58681"/>
        <dbReference type="ChEBI" id="CHEBI:143788"/>
        <dbReference type="ChEBI" id="CHEBI:456216"/>
        <dbReference type="EC" id="6.3.4.13"/>
    </reaction>
</comment>
<dbReference type="Pfam" id="PF02843">
    <property type="entry name" value="GARS_C"/>
    <property type="match status" value="1"/>
</dbReference>
<proteinExistence type="inferred from homology"/>
<dbReference type="InterPro" id="IPR020560">
    <property type="entry name" value="PRibGlycinamide_synth_C-dom"/>
</dbReference>
<dbReference type="GO" id="GO:0009113">
    <property type="term" value="P:purine nucleobase biosynthetic process"/>
    <property type="evidence" value="ECO:0007669"/>
    <property type="project" value="InterPro"/>
</dbReference>
<dbReference type="SMART" id="SM01210">
    <property type="entry name" value="GARS_C"/>
    <property type="match status" value="1"/>
</dbReference>
<dbReference type="Proteomes" id="UP000295257">
    <property type="component" value="Unassembled WGS sequence"/>
</dbReference>
<reference evidence="16 17" key="1">
    <citation type="journal article" date="2019" name="Appl. Microbiol. Biotechnol.">
        <title>Uncovering carbohydrate metabolism through a genotype-phenotype association study of 56 lactic acid bacteria genomes.</title>
        <authorList>
            <person name="Buron-Moles G."/>
            <person name="Chailyan A."/>
            <person name="Dolejs I."/>
            <person name="Forster J."/>
            <person name="Miks M.H."/>
        </authorList>
    </citation>
    <scope>NUCLEOTIDE SEQUENCE [LARGE SCALE GENOMIC DNA]</scope>
    <source>
        <strain evidence="16 17">ATCC 29644</strain>
    </source>
</reference>
<dbReference type="NCBIfam" id="TIGR00877">
    <property type="entry name" value="purD"/>
    <property type="match status" value="1"/>
</dbReference>
<keyword evidence="17" id="KW-1185">Reference proteome</keyword>
<evidence type="ECO:0000256" key="11">
    <source>
        <dbReference type="ARBA" id="ARBA00042242"/>
    </source>
</evidence>
<evidence type="ECO:0000256" key="8">
    <source>
        <dbReference type="ARBA" id="ARBA00022840"/>
    </source>
</evidence>
<feature type="domain" description="ATP-grasp" evidence="15">
    <location>
        <begin position="107"/>
        <end position="312"/>
    </location>
</feature>
<dbReference type="PANTHER" id="PTHR43472">
    <property type="entry name" value="PHOSPHORIBOSYLAMINE--GLYCINE LIGASE"/>
    <property type="match status" value="1"/>
</dbReference>
<evidence type="ECO:0000256" key="6">
    <source>
        <dbReference type="ARBA" id="ARBA00022741"/>
    </source>
</evidence>
<dbReference type="PROSITE" id="PS50975">
    <property type="entry name" value="ATP_GRASP"/>
    <property type="match status" value="1"/>
</dbReference>
<evidence type="ECO:0000256" key="13">
    <source>
        <dbReference type="HAMAP-Rule" id="MF_00138"/>
    </source>
</evidence>
<dbReference type="PANTHER" id="PTHR43472:SF1">
    <property type="entry name" value="PHOSPHORIBOSYLAMINE--GLYCINE LIGASE, CHLOROPLASTIC"/>
    <property type="match status" value="1"/>
</dbReference>
<dbReference type="InterPro" id="IPR020562">
    <property type="entry name" value="PRibGlycinamide_synth_N"/>
</dbReference>
<comment type="caution">
    <text evidence="16">The sequence shown here is derived from an EMBL/GenBank/DDBJ whole genome shotgun (WGS) entry which is preliminary data.</text>
</comment>
<evidence type="ECO:0000313" key="16">
    <source>
        <dbReference type="EMBL" id="TDG70742.1"/>
    </source>
</evidence>
<evidence type="ECO:0000256" key="14">
    <source>
        <dbReference type="PROSITE-ProRule" id="PRU00409"/>
    </source>
</evidence>
<evidence type="ECO:0000256" key="2">
    <source>
        <dbReference type="ARBA" id="ARBA00001946"/>
    </source>
</evidence>
<dbReference type="RefSeq" id="WP_010019479.1">
    <property type="nucleotide sequence ID" value="NZ_CP162899.1"/>
</dbReference>
<evidence type="ECO:0000259" key="15">
    <source>
        <dbReference type="PROSITE" id="PS50975"/>
    </source>
</evidence>
<dbReference type="GO" id="GO:0046872">
    <property type="term" value="F:metal ion binding"/>
    <property type="evidence" value="ECO:0007669"/>
    <property type="project" value="InterPro"/>
</dbReference>
<organism evidence="16 17">
    <name type="scientific">Companilactobacillus farciminis</name>
    <dbReference type="NCBI Taxonomy" id="1612"/>
    <lineage>
        <taxon>Bacteria</taxon>
        <taxon>Bacillati</taxon>
        <taxon>Bacillota</taxon>
        <taxon>Bacilli</taxon>
        <taxon>Lactobacillales</taxon>
        <taxon>Lactobacillaceae</taxon>
        <taxon>Companilactobacillus</taxon>
    </lineage>
</organism>
<dbReference type="OrthoDB" id="9807240at2"/>
<accession>A0A4R5NCE6</accession>
<evidence type="ECO:0000256" key="9">
    <source>
        <dbReference type="ARBA" id="ARBA00023211"/>
    </source>
</evidence>